<feature type="compositionally biased region" description="Basic and acidic residues" evidence="1">
    <location>
        <begin position="74"/>
        <end position="86"/>
    </location>
</feature>
<evidence type="ECO:0000313" key="2">
    <source>
        <dbReference type="EMBL" id="GBP66794.1"/>
    </source>
</evidence>
<sequence length="108" mass="11602">MTWSAMVLTKHNLPHGRFLKVITAASKVNETPTQAGLIYASRRGSVQETAEERSGGGEEASGCVSHVFDIVGSESDRRNPSREPGHRPNFVDGPISADLRSAPSQRAS</sequence>
<protein>
    <submittedName>
        <fullName evidence="2">Uncharacterized protein</fullName>
    </submittedName>
</protein>
<gene>
    <name evidence="2" type="ORF">EVAR_48201_1</name>
</gene>
<comment type="caution">
    <text evidence="2">The sequence shown here is derived from an EMBL/GenBank/DDBJ whole genome shotgun (WGS) entry which is preliminary data.</text>
</comment>
<accession>A0A4C1XVZ7</accession>
<feature type="region of interest" description="Disordered" evidence="1">
    <location>
        <begin position="42"/>
        <end position="108"/>
    </location>
</feature>
<evidence type="ECO:0000313" key="3">
    <source>
        <dbReference type="Proteomes" id="UP000299102"/>
    </source>
</evidence>
<proteinExistence type="predicted"/>
<reference evidence="2 3" key="1">
    <citation type="journal article" date="2019" name="Commun. Biol.">
        <title>The bagworm genome reveals a unique fibroin gene that provides high tensile strength.</title>
        <authorList>
            <person name="Kono N."/>
            <person name="Nakamura H."/>
            <person name="Ohtoshi R."/>
            <person name="Tomita M."/>
            <person name="Numata K."/>
            <person name="Arakawa K."/>
        </authorList>
    </citation>
    <scope>NUCLEOTIDE SEQUENCE [LARGE SCALE GENOMIC DNA]</scope>
</reference>
<dbReference type="Proteomes" id="UP000299102">
    <property type="component" value="Unassembled WGS sequence"/>
</dbReference>
<evidence type="ECO:0000256" key="1">
    <source>
        <dbReference type="SAM" id="MobiDB-lite"/>
    </source>
</evidence>
<dbReference type="EMBL" id="BGZK01000967">
    <property type="protein sequence ID" value="GBP66794.1"/>
    <property type="molecule type" value="Genomic_DNA"/>
</dbReference>
<name>A0A4C1XVZ7_EUMVA</name>
<dbReference type="AlphaFoldDB" id="A0A4C1XVZ7"/>
<keyword evidence="3" id="KW-1185">Reference proteome</keyword>
<organism evidence="2 3">
    <name type="scientific">Eumeta variegata</name>
    <name type="common">Bagworm moth</name>
    <name type="synonym">Eumeta japonica</name>
    <dbReference type="NCBI Taxonomy" id="151549"/>
    <lineage>
        <taxon>Eukaryota</taxon>
        <taxon>Metazoa</taxon>
        <taxon>Ecdysozoa</taxon>
        <taxon>Arthropoda</taxon>
        <taxon>Hexapoda</taxon>
        <taxon>Insecta</taxon>
        <taxon>Pterygota</taxon>
        <taxon>Neoptera</taxon>
        <taxon>Endopterygota</taxon>
        <taxon>Lepidoptera</taxon>
        <taxon>Glossata</taxon>
        <taxon>Ditrysia</taxon>
        <taxon>Tineoidea</taxon>
        <taxon>Psychidae</taxon>
        <taxon>Oiketicinae</taxon>
        <taxon>Eumeta</taxon>
    </lineage>
</organism>